<sequence>MIRSVHIFLHKTKHREHPGQTSFPDQSLDDSDDTSSYKSETHKNDGENSQGSDGELENQDEYGSNDNAISIFAEDKNPKPLYSLPLSNVPGKTITTFVLDYKPGAKSPPHRHGSSFVIAYVMSGEVRSKVNDGPVQVFKEGEMWTEQPGDHHAVAENASEEKPAKLLAVLIHDSNDTNIFVVD</sequence>
<evidence type="ECO:0000256" key="1">
    <source>
        <dbReference type="SAM" id="MobiDB-lite"/>
    </source>
</evidence>
<feature type="domain" description="Cupin type-2" evidence="2">
    <location>
        <begin position="98"/>
        <end position="169"/>
    </location>
</feature>
<dbReference type="Pfam" id="PF07883">
    <property type="entry name" value="Cupin_2"/>
    <property type="match status" value="1"/>
</dbReference>
<dbReference type="InterPro" id="IPR011051">
    <property type="entry name" value="RmlC_Cupin_sf"/>
</dbReference>
<dbReference type="AlphaFoldDB" id="A0AAD4MUQ9"/>
<comment type="caution">
    <text evidence="3">The sequence shown here is derived from an EMBL/GenBank/DDBJ whole genome shotgun (WGS) entry which is preliminary data.</text>
</comment>
<dbReference type="PANTHER" id="PTHR38599:SF1">
    <property type="entry name" value="CUPIN DOMAIN PROTEIN (AFU_ORTHOLOGUE AFUA_3G13620)"/>
    <property type="match status" value="1"/>
</dbReference>
<dbReference type="EMBL" id="JAKKPZ010000069">
    <property type="protein sequence ID" value="KAI1704349.1"/>
    <property type="molecule type" value="Genomic_DNA"/>
</dbReference>
<protein>
    <submittedName>
        <fullName evidence="3">Cupin domain-containing protein</fullName>
    </submittedName>
</protein>
<evidence type="ECO:0000259" key="2">
    <source>
        <dbReference type="Pfam" id="PF07883"/>
    </source>
</evidence>
<dbReference type="Gene3D" id="2.60.120.10">
    <property type="entry name" value="Jelly Rolls"/>
    <property type="match status" value="1"/>
</dbReference>
<evidence type="ECO:0000313" key="3">
    <source>
        <dbReference type="EMBL" id="KAI1704349.1"/>
    </source>
</evidence>
<dbReference type="PANTHER" id="PTHR38599">
    <property type="entry name" value="CUPIN DOMAIN PROTEIN (AFU_ORTHOLOGUE AFUA_3G13620)"/>
    <property type="match status" value="1"/>
</dbReference>
<proteinExistence type="predicted"/>
<reference evidence="3" key="1">
    <citation type="submission" date="2022-01" db="EMBL/GenBank/DDBJ databases">
        <title>Genome Sequence Resource for Two Populations of Ditylenchus destructor, the Migratory Endoparasitic Phytonematode.</title>
        <authorList>
            <person name="Zhang H."/>
            <person name="Lin R."/>
            <person name="Xie B."/>
        </authorList>
    </citation>
    <scope>NUCLEOTIDE SEQUENCE</scope>
    <source>
        <strain evidence="3">BazhouSP</strain>
    </source>
</reference>
<name>A0AAD4MUQ9_9BILA</name>
<dbReference type="InterPro" id="IPR014710">
    <property type="entry name" value="RmlC-like_jellyroll"/>
</dbReference>
<dbReference type="InterPro" id="IPR013096">
    <property type="entry name" value="Cupin_2"/>
</dbReference>
<dbReference type="Proteomes" id="UP001201812">
    <property type="component" value="Unassembled WGS sequence"/>
</dbReference>
<keyword evidence="4" id="KW-1185">Reference proteome</keyword>
<feature type="region of interest" description="Disordered" evidence="1">
    <location>
        <begin position="9"/>
        <end position="63"/>
    </location>
</feature>
<organism evidence="3 4">
    <name type="scientific">Ditylenchus destructor</name>
    <dbReference type="NCBI Taxonomy" id="166010"/>
    <lineage>
        <taxon>Eukaryota</taxon>
        <taxon>Metazoa</taxon>
        <taxon>Ecdysozoa</taxon>
        <taxon>Nematoda</taxon>
        <taxon>Chromadorea</taxon>
        <taxon>Rhabditida</taxon>
        <taxon>Tylenchina</taxon>
        <taxon>Tylenchomorpha</taxon>
        <taxon>Sphaerularioidea</taxon>
        <taxon>Anguinidae</taxon>
        <taxon>Anguininae</taxon>
        <taxon>Ditylenchus</taxon>
    </lineage>
</organism>
<gene>
    <name evidence="3" type="ORF">DdX_14346</name>
</gene>
<dbReference type="SUPFAM" id="SSF51182">
    <property type="entry name" value="RmlC-like cupins"/>
    <property type="match status" value="1"/>
</dbReference>
<evidence type="ECO:0000313" key="4">
    <source>
        <dbReference type="Proteomes" id="UP001201812"/>
    </source>
</evidence>
<accession>A0AAD4MUQ9</accession>
<dbReference type="CDD" id="cd02234">
    <property type="entry name" value="cupin_BLR7677-like"/>
    <property type="match status" value="1"/>
</dbReference>